<evidence type="ECO:0000256" key="1">
    <source>
        <dbReference type="SAM" id="SignalP"/>
    </source>
</evidence>
<proteinExistence type="predicted"/>
<gene>
    <name evidence="2" type="ORF">ACFO5T_01205</name>
</gene>
<sequence>MRKLILPLTVIFITMSSFTSTKNDTVDCDALALEWYEQTLAGGYGQAMATQTYGRVLGQCYLDGGTSSFEATTNVE</sequence>
<keyword evidence="1" id="KW-0732">Signal</keyword>
<organism evidence="2 3">
    <name type="scientific">Dokdonia genika</name>
    <dbReference type="NCBI Taxonomy" id="308113"/>
    <lineage>
        <taxon>Bacteria</taxon>
        <taxon>Pseudomonadati</taxon>
        <taxon>Bacteroidota</taxon>
        <taxon>Flavobacteriia</taxon>
        <taxon>Flavobacteriales</taxon>
        <taxon>Flavobacteriaceae</taxon>
        <taxon>Dokdonia</taxon>
    </lineage>
</organism>
<protein>
    <submittedName>
        <fullName evidence="2">Uncharacterized protein</fullName>
    </submittedName>
</protein>
<keyword evidence="3" id="KW-1185">Reference proteome</keyword>
<dbReference type="RefSeq" id="WP_380031365.1">
    <property type="nucleotide sequence ID" value="NZ_JBHSHB010000007.1"/>
</dbReference>
<dbReference type="EMBL" id="JBHSHB010000007">
    <property type="protein sequence ID" value="MFC4689034.1"/>
    <property type="molecule type" value="Genomic_DNA"/>
</dbReference>
<comment type="caution">
    <text evidence="2">The sequence shown here is derived from an EMBL/GenBank/DDBJ whole genome shotgun (WGS) entry which is preliminary data.</text>
</comment>
<reference evidence="3" key="1">
    <citation type="journal article" date="2019" name="Int. J. Syst. Evol. Microbiol.">
        <title>The Global Catalogue of Microorganisms (GCM) 10K type strain sequencing project: providing services to taxonomists for standard genome sequencing and annotation.</title>
        <authorList>
            <consortium name="The Broad Institute Genomics Platform"/>
            <consortium name="The Broad Institute Genome Sequencing Center for Infectious Disease"/>
            <person name="Wu L."/>
            <person name="Ma J."/>
        </authorList>
    </citation>
    <scope>NUCLEOTIDE SEQUENCE [LARGE SCALE GENOMIC DNA]</scope>
    <source>
        <strain evidence="3">CGMCC 4.7427</strain>
    </source>
</reference>
<feature type="signal peptide" evidence="1">
    <location>
        <begin position="1"/>
        <end position="19"/>
    </location>
</feature>
<accession>A0ABV9L4P1</accession>
<feature type="chain" id="PRO_5047381951" evidence="1">
    <location>
        <begin position="20"/>
        <end position="76"/>
    </location>
</feature>
<dbReference type="Proteomes" id="UP001595878">
    <property type="component" value="Unassembled WGS sequence"/>
</dbReference>
<evidence type="ECO:0000313" key="3">
    <source>
        <dbReference type="Proteomes" id="UP001595878"/>
    </source>
</evidence>
<name>A0ABV9L4P1_9FLAO</name>
<evidence type="ECO:0000313" key="2">
    <source>
        <dbReference type="EMBL" id="MFC4689034.1"/>
    </source>
</evidence>